<comment type="caution">
    <text evidence="2">The sequence shown here is derived from an EMBL/GenBank/DDBJ whole genome shotgun (WGS) entry which is preliminary data.</text>
</comment>
<evidence type="ECO:0000313" key="3">
    <source>
        <dbReference type="Proteomes" id="UP001287286"/>
    </source>
</evidence>
<feature type="compositionally biased region" description="Polar residues" evidence="1">
    <location>
        <begin position="122"/>
        <end position="147"/>
    </location>
</feature>
<feature type="compositionally biased region" description="Basic and acidic residues" evidence="1">
    <location>
        <begin position="7"/>
        <end position="17"/>
    </location>
</feature>
<keyword evidence="3" id="KW-1185">Reference proteome</keyword>
<name>A0ABR0C2H6_PURLI</name>
<feature type="region of interest" description="Disordered" evidence="1">
    <location>
        <begin position="88"/>
        <end position="147"/>
    </location>
</feature>
<feature type="region of interest" description="Disordered" evidence="1">
    <location>
        <begin position="1"/>
        <end position="52"/>
    </location>
</feature>
<sequence>MGGSDVGKTDEGEKPDEVTEQGDGYLKCRNAPREAERDFGTQEVAAEPTTWRRRRPLQGLNSLAMLKPNDFTGNPFFLCCRVPSRSSWDDGADAGALAAGQPVSDYSSRTGTQCTRHRPGQHQEQSIGTEAVMQQHSVSPSISRRVC</sequence>
<gene>
    <name evidence="2" type="ORF">Purlil1_5092</name>
</gene>
<feature type="compositionally biased region" description="Polar residues" evidence="1">
    <location>
        <begin position="104"/>
        <end position="114"/>
    </location>
</feature>
<protein>
    <submittedName>
        <fullName evidence="2">Uncharacterized protein</fullName>
    </submittedName>
</protein>
<evidence type="ECO:0000256" key="1">
    <source>
        <dbReference type="SAM" id="MobiDB-lite"/>
    </source>
</evidence>
<reference evidence="2 3" key="1">
    <citation type="journal article" date="2024" name="Microbiol. Resour. Announc.">
        <title>Genome annotations for the ascomycete fungi Trichoderma harzianum, Trichoderma aggressivum, and Purpureocillium lilacinum.</title>
        <authorList>
            <person name="Beijen E.P.W."/>
            <person name="Ohm R.A."/>
        </authorList>
    </citation>
    <scope>NUCLEOTIDE SEQUENCE [LARGE SCALE GENOMIC DNA]</scope>
    <source>
        <strain evidence="2 3">CBS 150709</strain>
    </source>
</reference>
<proteinExistence type="predicted"/>
<accession>A0ABR0C2H6</accession>
<dbReference type="EMBL" id="JAWRVI010000015">
    <property type="protein sequence ID" value="KAK4090420.1"/>
    <property type="molecule type" value="Genomic_DNA"/>
</dbReference>
<organism evidence="2 3">
    <name type="scientific">Purpureocillium lilacinum</name>
    <name type="common">Paecilomyces lilacinus</name>
    <dbReference type="NCBI Taxonomy" id="33203"/>
    <lineage>
        <taxon>Eukaryota</taxon>
        <taxon>Fungi</taxon>
        <taxon>Dikarya</taxon>
        <taxon>Ascomycota</taxon>
        <taxon>Pezizomycotina</taxon>
        <taxon>Sordariomycetes</taxon>
        <taxon>Hypocreomycetidae</taxon>
        <taxon>Hypocreales</taxon>
        <taxon>Ophiocordycipitaceae</taxon>
        <taxon>Purpureocillium</taxon>
    </lineage>
</organism>
<evidence type="ECO:0000313" key="2">
    <source>
        <dbReference type="EMBL" id="KAK4090420.1"/>
    </source>
</evidence>
<feature type="compositionally biased region" description="Basic and acidic residues" evidence="1">
    <location>
        <begin position="31"/>
        <end position="40"/>
    </location>
</feature>
<dbReference type="Proteomes" id="UP001287286">
    <property type="component" value="Unassembled WGS sequence"/>
</dbReference>